<feature type="compositionally biased region" description="Acidic residues" evidence="4">
    <location>
        <begin position="591"/>
        <end position="601"/>
    </location>
</feature>
<accession>A0AAW2IDN6</accession>
<dbReference type="GO" id="GO:0005634">
    <property type="term" value="C:nucleus"/>
    <property type="evidence" value="ECO:0007669"/>
    <property type="project" value="TreeGrafter"/>
</dbReference>
<dbReference type="CDD" id="cd19518">
    <property type="entry name" value="RecA-like_NVL_r1-like"/>
    <property type="match status" value="1"/>
</dbReference>
<dbReference type="InterPro" id="IPR003960">
    <property type="entry name" value="ATPase_AAA_CS"/>
</dbReference>
<dbReference type="Gene3D" id="3.40.50.300">
    <property type="entry name" value="P-loop containing nucleotide triphosphate hydrolases"/>
    <property type="match status" value="2"/>
</dbReference>
<feature type="compositionally biased region" description="Basic and acidic residues" evidence="4">
    <location>
        <begin position="580"/>
        <end position="590"/>
    </location>
</feature>
<feature type="domain" description="AAA+ ATPase" evidence="5">
    <location>
        <begin position="730"/>
        <end position="867"/>
    </location>
</feature>
<dbReference type="InterPro" id="IPR003959">
    <property type="entry name" value="ATPase_AAA_core"/>
</dbReference>
<dbReference type="Pfam" id="PF17862">
    <property type="entry name" value="AAA_lid_3"/>
    <property type="match status" value="2"/>
</dbReference>
<gene>
    <name evidence="6" type="ORF">PYX00_001524</name>
</gene>
<dbReference type="GO" id="GO:0005524">
    <property type="term" value="F:ATP binding"/>
    <property type="evidence" value="ECO:0007669"/>
    <property type="project" value="UniProtKB-KW"/>
</dbReference>
<evidence type="ECO:0000256" key="1">
    <source>
        <dbReference type="ARBA" id="ARBA00006914"/>
    </source>
</evidence>
<dbReference type="Pfam" id="PF16725">
    <property type="entry name" value="Nucleolin_bd"/>
    <property type="match status" value="1"/>
</dbReference>
<dbReference type="FunFam" id="1.10.8.60:FF:000112">
    <property type="entry name" value="Smallminded, isoform A"/>
    <property type="match status" value="1"/>
</dbReference>
<comment type="similarity">
    <text evidence="1">Belongs to the AAA ATPase family.</text>
</comment>
<dbReference type="InterPro" id="IPR041569">
    <property type="entry name" value="AAA_lid_3"/>
</dbReference>
<evidence type="ECO:0000256" key="3">
    <source>
        <dbReference type="ARBA" id="ARBA00022840"/>
    </source>
</evidence>
<dbReference type="InterPro" id="IPR003593">
    <property type="entry name" value="AAA+_ATPase"/>
</dbReference>
<evidence type="ECO:0000259" key="5">
    <source>
        <dbReference type="SMART" id="SM00382"/>
    </source>
</evidence>
<dbReference type="InterPro" id="IPR031996">
    <property type="entry name" value="NVL2_nucleolin-bd"/>
</dbReference>
<dbReference type="FunFam" id="3.40.50.300:FF:000149">
    <property type="entry name" value="Nuclear valosin-containing protein-like"/>
    <property type="match status" value="1"/>
</dbReference>
<feature type="domain" description="AAA+ ATPase" evidence="5">
    <location>
        <begin position="295"/>
        <end position="434"/>
    </location>
</feature>
<dbReference type="EMBL" id="JARGDH010000001">
    <property type="protein sequence ID" value="KAL0280143.1"/>
    <property type="molecule type" value="Genomic_DNA"/>
</dbReference>
<dbReference type="GO" id="GO:1990275">
    <property type="term" value="F:preribosome binding"/>
    <property type="evidence" value="ECO:0007669"/>
    <property type="project" value="TreeGrafter"/>
</dbReference>
<dbReference type="GO" id="GO:0042254">
    <property type="term" value="P:ribosome biogenesis"/>
    <property type="evidence" value="ECO:0007669"/>
    <property type="project" value="TreeGrafter"/>
</dbReference>
<dbReference type="Gene3D" id="1.10.8.60">
    <property type="match status" value="2"/>
</dbReference>
<keyword evidence="3" id="KW-0067">ATP-binding</keyword>
<comment type="caution">
    <text evidence="6">The sequence shown here is derived from an EMBL/GenBank/DDBJ whole genome shotgun (WGS) entry which is preliminary data.</text>
</comment>
<dbReference type="GO" id="GO:0016887">
    <property type="term" value="F:ATP hydrolysis activity"/>
    <property type="evidence" value="ECO:0007669"/>
    <property type="project" value="InterPro"/>
</dbReference>
<dbReference type="EMBL" id="JARGDH010000001">
    <property type="protein sequence ID" value="KAL0280142.1"/>
    <property type="molecule type" value="Genomic_DNA"/>
</dbReference>
<feature type="compositionally biased region" description="Basic and acidic residues" evidence="4">
    <location>
        <begin position="1"/>
        <end position="11"/>
    </location>
</feature>
<dbReference type="CDD" id="cd19530">
    <property type="entry name" value="RecA-like_NVL_r2-like"/>
    <property type="match status" value="1"/>
</dbReference>
<dbReference type="AlphaFoldDB" id="A0AAW2IDN6"/>
<proteinExistence type="inferred from homology"/>
<dbReference type="GO" id="GO:0003723">
    <property type="term" value="F:RNA binding"/>
    <property type="evidence" value="ECO:0007669"/>
    <property type="project" value="TreeGrafter"/>
</dbReference>
<feature type="compositionally biased region" description="Basic and acidic residues" evidence="4">
    <location>
        <begin position="545"/>
        <end position="568"/>
    </location>
</feature>
<feature type="region of interest" description="Disordered" evidence="4">
    <location>
        <begin position="498"/>
        <end position="601"/>
    </location>
</feature>
<reference evidence="6" key="1">
    <citation type="journal article" date="2024" name="Gigascience">
        <title>Chromosome-level genome of the poultry shaft louse Menopon gallinae provides insight into the host-switching and adaptive evolution of parasitic lice.</title>
        <authorList>
            <person name="Xu Y."/>
            <person name="Ma L."/>
            <person name="Liu S."/>
            <person name="Liang Y."/>
            <person name="Liu Q."/>
            <person name="He Z."/>
            <person name="Tian L."/>
            <person name="Duan Y."/>
            <person name="Cai W."/>
            <person name="Li H."/>
            <person name="Song F."/>
        </authorList>
    </citation>
    <scope>NUCLEOTIDE SEQUENCE</scope>
    <source>
        <strain evidence="6">Cailab_2023a</strain>
    </source>
</reference>
<organism evidence="6">
    <name type="scientific">Menopon gallinae</name>
    <name type="common">poultry shaft louse</name>
    <dbReference type="NCBI Taxonomy" id="328185"/>
    <lineage>
        <taxon>Eukaryota</taxon>
        <taxon>Metazoa</taxon>
        <taxon>Ecdysozoa</taxon>
        <taxon>Arthropoda</taxon>
        <taxon>Hexapoda</taxon>
        <taxon>Insecta</taxon>
        <taxon>Pterygota</taxon>
        <taxon>Neoptera</taxon>
        <taxon>Paraneoptera</taxon>
        <taxon>Psocodea</taxon>
        <taxon>Troctomorpha</taxon>
        <taxon>Phthiraptera</taxon>
        <taxon>Amblycera</taxon>
        <taxon>Menoponidae</taxon>
        <taxon>Menopon</taxon>
    </lineage>
</organism>
<dbReference type="SMART" id="SM00382">
    <property type="entry name" value="AAA"/>
    <property type="match status" value="2"/>
</dbReference>
<feature type="compositionally biased region" description="Polar residues" evidence="4">
    <location>
        <begin position="512"/>
        <end position="537"/>
    </location>
</feature>
<feature type="region of interest" description="Disordered" evidence="4">
    <location>
        <begin position="178"/>
        <end position="215"/>
    </location>
</feature>
<dbReference type="InterPro" id="IPR050168">
    <property type="entry name" value="AAA_ATPase_domain"/>
</dbReference>
<name>A0AAW2IDN6_9NEOP</name>
<dbReference type="Pfam" id="PF00004">
    <property type="entry name" value="AAA"/>
    <property type="match status" value="2"/>
</dbReference>
<dbReference type="PANTHER" id="PTHR23077:SF171">
    <property type="entry name" value="NUCLEAR VALOSIN-CONTAINING PROTEIN-LIKE"/>
    <property type="match status" value="1"/>
</dbReference>
<evidence type="ECO:0000256" key="2">
    <source>
        <dbReference type="ARBA" id="ARBA00022741"/>
    </source>
</evidence>
<dbReference type="PROSITE" id="PS00674">
    <property type="entry name" value="AAA"/>
    <property type="match status" value="2"/>
</dbReference>
<dbReference type="InterPro" id="IPR038100">
    <property type="entry name" value="NLV2_N_sf"/>
</dbReference>
<evidence type="ECO:0000313" key="6">
    <source>
        <dbReference type="EMBL" id="KAL0280142.1"/>
    </source>
</evidence>
<sequence length="974" mass="107812">MGKFDNREKTTGEGSYENHSNVGFAGKANSKVKKLSRSSTYFSDPLLVPRISQYLAENKDKVYIDLNEMVNGLQTRYREYARRKRNVFRQSVQKAFNAVLQQCGMSEAMAIQGDEYVGTTDNSSSEVEECNIGDNDGKFKDSSNDQLLNLYKPARIPMMGNNFQKGSQSAELIDLSSDDENVKNNDEDDENAANDGKNNGIQNHSHLKDLPTLPPRKIKTDKMEKLTIPARKRKIVTQIDNIKFMPSKQTKLPSVQESKVTFADFGGNTKALEEVCKLILHIQHPEFYRRIGLTSPRGFLLHGPPGCGKTLLATAIAGELDVHLLKVSAPELVGGVSGQSEERIRELFDSAVECAPCVLFIDEVDAITPNRQHAQREMERRIVAQLLTCLDELNNVPNGDQVLVIGATNRPDSLDPALRRAGRFDREVCLGIPDQKSREQILRVLCKNLKLSSTFSYEEVAENTPGFVGADLLSLTREAAMAAVNRVFEAIHRRKEEKASKRKKMKLDTKLDGSQGSNNETLMSGVNQIETSQSSVSEALASDCNGKEKEDEAAGDKVCESEGQKENVDSAGKVNCGGEGGKEKDIPSEKDESDMDVTETISEEDANTRDIEICKDESVKTVYSEDESEDEFLPESYESEPPSLETLLSWLRCTPPLTLKQLESIYLTQDDFKRALRCVQPSAKREGFATVPDVTWDDVGSLANIREELKMSILGPVKMRKQFEQLGLTTPSGILICGPPGCGKTLLAKAVANEAGINFISVKGPELLNMYVGESERAVRQCFQRARNSAPCVIFFDELDSLCPKRTSGPEGGPSMRVVNQMLTEMDGVEGRKEVFIMAATNRPDIVDPAVLRPGRLDKILYVGLPEEEDRVDILRALTKNGTRPKLASDVDLADIARREECNGYSGADLAAVVREAGVQAVKDLIAKSELDTEAPVLVSKKHFERALISVRPSVSVEDRKHYESLKRKYCSTT</sequence>
<dbReference type="Gene3D" id="1.10.10.2010">
    <property type="match status" value="1"/>
</dbReference>
<feature type="region of interest" description="Disordered" evidence="4">
    <location>
        <begin position="1"/>
        <end position="21"/>
    </location>
</feature>
<dbReference type="InterPro" id="IPR027417">
    <property type="entry name" value="P-loop_NTPase"/>
</dbReference>
<keyword evidence="2" id="KW-0547">Nucleotide-binding</keyword>
<evidence type="ECO:0000256" key="4">
    <source>
        <dbReference type="SAM" id="MobiDB-lite"/>
    </source>
</evidence>
<protein>
    <recommendedName>
        <fullName evidence="5">AAA+ ATPase domain-containing protein</fullName>
    </recommendedName>
</protein>
<dbReference type="PANTHER" id="PTHR23077">
    <property type="entry name" value="AAA-FAMILY ATPASE"/>
    <property type="match status" value="1"/>
</dbReference>
<dbReference type="SUPFAM" id="SSF52540">
    <property type="entry name" value="P-loop containing nucleoside triphosphate hydrolases"/>
    <property type="match status" value="2"/>
</dbReference>
<dbReference type="FunFam" id="3.40.50.300:FF:000600">
    <property type="entry name" value="Nuclear valosin-containing protein-like"/>
    <property type="match status" value="1"/>
</dbReference>